<dbReference type="Proteomes" id="UP000500791">
    <property type="component" value="Chromosome"/>
</dbReference>
<dbReference type="Pfam" id="PF12697">
    <property type="entry name" value="Abhydrolase_6"/>
    <property type="match status" value="1"/>
</dbReference>
<evidence type="ECO:0000256" key="10">
    <source>
        <dbReference type="ARBA" id="ARBA00047409"/>
    </source>
</evidence>
<protein>
    <recommendedName>
        <fullName evidence="5">Palmitoyl-protein thioesterase ABHD10, mitochondrial</fullName>
        <ecNumber evidence="4">3.1.1.93</ecNumber>
        <ecNumber evidence="1">3.1.2.22</ecNumber>
    </recommendedName>
    <alternativeName>
        <fullName evidence="7">Acyl-protein thioesterase ABHD10</fullName>
    </alternativeName>
    <alternativeName>
        <fullName evidence="8">Alpha/beta hydrolase domain-containing protein 10</fullName>
    </alternativeName>
    <alternativeName>
        <fullName evidence="6">Mycophenolic acid acyl-glucuronide esterase, mitochondrial</fullName>
    </alternativeName>
</protein>
<dbReference type="GO" id="GO:0102390">
    <property type="term" value="F:mycophenolic acid acyl-glucuronide esterase activity"/>
    <property type="evidence" value="ECO:0007669"/>
    <property type="project" value="UniProtKB-EC"/>
</dbReference>
<evidence type="ECO:0000256" key="5">
    <source>
        <dbReference type="ARBA" id="ARBA00039314"/>
    </source>
</evidence>
<keyword evidence="3" id="KW-0809">Transit peptide</keyword>
<dbReference type="SUPFAM" id="SSF53474">
    <property type="entry name" value="alpha/beta-Hydrolases"/>
    <property type="match status" value="1"/>
</dbReference>
<evidence type="ECO:0000256" key="7">
    <source>
        <dbReference type="ARBA" id="ARBA00042645"/>
    </source>
</evidence>
<evidence type="ECO:0000256" key="11">
    <source>
        <dbReference type="ARBA" id="ARBA00047972"/>
    </source>
</evidence>
<feature type="domain" description="AB hydrolase-1" evidence="12">
    <location>
        <begin position="52"/>
        <end position="235"/>
    </location>
</feature>
<dbReference type="InterPro" id="IPR000073">
    <property type="entry name" value="AB_hydrolase_1"/>
</dbReference>
<evidence type="ECO:0000256" key="3">
    <source>
        <dbReference type="ARBA" id="ARBA00022946"/>
    </source>
</evidence>
<dbReference type="EMBL" id="CP049811">
    <property type="protein sequence ID" value="QIK40790.1"/>
    <property type="molecule type" value="Genomic_DNA"/>
</dbReference>
<sequence>MASFEVFAPDERRNIAYHLTMAEGAGADKPGIVFLGGFRSDMGGNKAVALEAFAKSQGRAFLRFDYTGHGDSSGDFELGCIGDWARDATDAITALTQGPQVLVGSSMGGWISLLVARNMPERIAGFVGIAAAPDFTEDSMWAGFDEAQREALIQAGRVELPSEYDDGPYVITRRLIEDGRTHLVLRDPLPLPFPVRLLHGTADVDVDMSRPLKLMEHATCEDLRLTFVKGADHRFSTPECLALIERTVAEIA</sequence>
<comment type="function">
    <text evidence="9">Acts as an acyl-protein thioesterase that hydrolyzes fatty acids from acylated residues in proteins. Regulates the mitochondrial S-depalmitoylation of the nucleophilic active site residue of peroxiredoxin-5/PRDX5, a key antioxidant protein, therefore modulating mitochondrial antioxidant ability. Also catalyzes the deglucuronidation of mycophenolic acid acyl-glucuronide, an active metabolite of the immunosuppressant drug mycophenolate.</text>
</comment>
<comment type="catalytic activity">
    <reaction evidence="10">
        <text>S-hexadecanoyl-L-cysteinyl-[protein] + H2O = L-cysteinyl-[protein] + hexadecanoate + H(+)</text>
        <dbReference type="Rhea" id="RHEA:19233"/>
        <dbReference type="Rhea" id="RHEA-COMP:10131"/>
        <dbReference type="Rhea" id="RHEA-COMP:11032"/>
        <dbReference type="ChEBI" id="CHEBI:7896"/>
        <dbReference type="ChEBI" id="CHEBI:15377"/>
        <dbReference type="ChEBI" id="CHEBI:15378"/>
        <dbReference type="ChEBI" id="CHEBI:29950"/>
        <dbReference type="ChEBI" id="CHEBI:74151"/>
        <dbReference type="EC" id="3.1.2.22"/>
    </reaction>
    <physiologicalReaction direction="left-to-right" evidence="10">
        <dbReference type="Rhea" id="RHEA:19234"/>
    </physiologicalReaction>
</comment>
<gene>
    <name evidence="13" type="ORF">G8E03_08445</name>
</gene>
<dbReference type="GO" id="GO:0008474">
    <property type="term" value="F:palmitoyl-(protein) hydrolase activity"/>
    <property type="evidence" value="ECO:0007669"/>
    <property type="project" value="UniProtKB-EC"/>
</dbReference>
<dbReference type="Gene3D" id="3.40.50.1820">
    <property type="entry name" value="alpha/beta hydrolase"/>
    <property type="match status" value="1"/>
</dbReference>
<organism evidence="13 14">
    <name type="scientific">Pontivivens nitratireducens</name>
    <dbReference type="NCBI Taxonomy" id="2758038"/>
    <lineage>
        <taxon>Bacteria</taxon>
        <taxon>Pseudomonadati</taxon>
        <taxon>Pseudomonadota</taxon>
        <taxon>Alphaproteobacteria</taxon>
        <taxon>Rhodobacterales</taxon>
        <taxon>Paracoccaceae</taxon>
        <taxon>Pontivivens</taxon>
    </lineage>
</organism>
<dbReference type="InterPro" id="IPR052382">
    <property type="entry name" value="ABHD10_acyl-thioesterase"/>
</dbReference>
<dbReference type="PANTHER" id="PTHR16138:SF7">
    <property type="entry name" value="PALMITOYL-PROTEIN THIOESTERASE ABHD10, MITOCHONDRIAL"/>
    <property type="match status" value="1"/>
</dbReference>
<evidence type="ECO:0000313" key="13">
    <source>
        <dbReference type="EMBL" id="QIK40790.1"/>
    </source>
</evidence>
<dbReference type="KEGG" id="mon:G8E03_08445"/>
<accession>A0A6G7VLK7</accession>
<name>A0A6G7VLK7_9RHOB</name>
<evidence type="ECO:0000256" key="2">
    <source>
        <dbReference type="ARBA" id="ARBA00022801"/>
    </source>
</evidence>
<dbReference type="PANTHER" id="PTHR16138">
    <property type="entry name" value="MYCOPHENOLIC ACID ACYL-GLUCURONIDE ESTERASE, MITOCHONDRIAL"/>
    <property type="match status" value="1"/>
</dbReference>
<evidence type="ECO:0000256" key="8">
    <source>
        <dbReference type="ARBA" id="ARBA00042704"/>
    </source>
</evidence>
<evidence type="ECO:0000256" key="6">
    <source>
        <dbReference type="ARBA" id="ARBA00041520"/>
    </source>
</evidence>
<reference evidence="13 14" key="1">
    <citation type="submission" date="2020-03" db="EMBL/GenBank/DDBJ databases">
        <title>Complete genome sequence of Monaibacterium sp. ALG8 with diverse plasmids.</title>
        <authorList>
            <person name="Sun C."/>
        </authorList>
    </citation>
    <scope>NUCLEOTIDE SEQUENCE [LARGE SCALE GENOMIC DNA]</scope>
    <source>
        <strain evidence="13 14">ALG8</strain>
    </source>
</reference>
<evidence type="ECO:0000256" key="1">
    <source>
        <dbReference type="ARBA" id="ARBA00012423"/>
    </source>
</evidence>
<evidence type="ECO:0000256" key="4">
    <source>
        <dbReference type="ARBA" id="ARBA00039132"/>
    </source>
</evidence>
<proteinExistence type="predicted"/>
<comment type="catalytic activity">
    <reaction evidence="11">
        <text>mycophenolic acid O-acyl-beta-D-glucuronide + H2O = mycophenolate + D-glucuronate + H(+)</text>
        <dbReference type="Rhea" id="RHEA:34179"/>
        <dbReference type="ChEBI" id="CHEBI:15377"/>
        <dbReference type="ChEBI" id="CHEBI:15378"/>
        <dbReference type="ChEBI" id="CHEBI:58720"/>
        <dbReference type="ChEBI" id="CHEBI:62932"/>
        <dbReference type="ChEBI" id="CHEBI:66982"/>
        <dbReference type="EC" id="3.1.1.93"/>
    </reaction>
    <physiologicalReaction direction="left-to-right" evidence="11">
        <dbReference type="Rhea" id="RHEA:34180"/>
    </physiologicalReaction>
</comment>
<evidence type="ECO:0000313" key="14">
    <source>
        <dbReference type="Proteomes" id="UP000500791"/>
    </source>
</evidence>
<evidence type="ECO:0000256" key="9">
    <source>
        <dbReference type="ARBA" id="ARBA00046047"/>
    </source>
</evidence>
<keyword evidence="14" id="KW-1185">Reference proteome</keyword>
<evidence type="ECO:0000259" key="12">
    <source>
        <dbReference type="Pfam" id="PF12697"/>
    </source>
</evidence>
<dbReference type="AlphaFoldDB" id="A0A6G7VLK7"/>
<dbReference type="RefSeq" id="WP_166190636.1">
    <property type="nucleotide sequence ID" value="NZ_CP049811.1"/>
</dbReference>
<dbReference type="InterPro" id="IPR029058">
    <property type="entry name" value="AB_hydrolase_fold"/>
</dbReference>
<keyword evidence="2 13" id="KW-0378">Hydrolase</keyword>
<dbReference type="EC" id="3.1.1.93" evidence="4"/>
<dbReference type="EC" id="3.1.2.22" evidence="1"/>